<reference evidence="3 4" key="1">
    <citation type="journal article" date="2018" name="Science">
        <title>The opium poppy genome and morphinan production.</title>
        <authorList>
            <person name="Guo L."/>
            <person name="Winzer T."/>
            <person name="Yang X."/>
            <person name="Li Y."/>
            <person name="Ning Z."/>
            <person name="He Z."/>
            <person name="Teodor R."/>
            <person name="Lu Y."/>
            <person name="Bowser T.A."/>
            <person name="Graham I.A."/>
            <person name="Ye K."/>
        </authorList>
    </citation>
    <scope>NUCLEOTIDE SEQUENCE [LARGE SCALE GENOMIC DNA]</scope>
    <source>
        <strain evidence="4">cv. HN1</strain>
        <tissue evidence="3">Leaves</tissue>
    </source>
</reference>
<evidence type="ECO:0000256" key="1">
    <source>
        <dbReference type="ARBA" id="ARBA00023002"/>
    </source>
</evidence>
<feature type="domain" description="NAD-dependent epimerase/dehydratase" evidence="2">
    <location>
        <begin position="13"/>
        <end position="204"/>
    </location>
</feature>
<dbReference type="SUPFAM" id="SSF51735">
    <property type="entry name" value="NAD(P)-binding Rossmann-fold domains"/>
    <property type="match status" value="1"/>
</dbReference>
<dbReference type="PANTHER" id="PTHR10366">
    <property type="entry name" value="NAD DEPENDENT EPIMERASE/DEHYDRATASE"/>
    <property type="match status" value="1"/>
</dbReference>
<gene>
    <name evidence="3" type="ORF">C5167_048746</name>
</gene>
<dbReference type="OMA" id="LHIFNAD"/>
<dbReference type="InterPro" id="IPR050425">
    <property type="entry name" value="NAD(P)_dehydrat-like"/>
</dbReference>
<evidence type="ECO:0000313" key="3">
    <source>
        <dbReference type="EMBL" id="RZC73266.1"/>
    </source>
</evidence>
<evidence type="ECO:0000313" key="4">
    <source>
        <dbReference type="Proteomes" id="UP000316621"/>
    </source>
</evidence>
<dbReference type="Gene3D" id="3.40.50.720">
    <property type="entry name" value="NAD(P)-binding Rossmann-like Domain"/>
    <property type="match status" value="1"/>
</dbReference>
<dbReference type="InterPro" id="IPR036291">
    <property type="entry name" value="NAD(P)-bd_dom_sf"/>
</dbReference>
<dbReference type="Proteomes" id="UP000316621">
    <property type="component" value="Chromosome 8"/>
</dbReference>
<dbReference type="AlphaFoldDB" id="A0A4Y7KK62"/>
<proteinExistence type="predicted"/>
<dbReference type="FunFam" id="3.40.50.720:FF:000085">
    <property type="entry name" value="Dihydroflavonol reductase"/>
    <property type="match status" value="1"/>
</dbReference>
<name>A0A4Y7KK62_PAPSO</name>
<dbReference type="EMBL" id="CM010722">
    <property type="protein sequence ID" value="RZC73266.1"/>
    <property type="molecule type" value="Genomic_DNA"/>
</dbReference>
<dbReference type="Gramene" id="RZC73266">
    <property type="protein sequence ID" value="RZC73266"/>
    <property type="gene ID" value="C5167_048746"/>
</dbReference>
<keyword evidence="1" id="KW-0560">Oxidoreductase</keyword>
<dbReference type="STRING" id="3469.A0A4Y7KK62"/>
<sequence>MEGGGNGTEKGMVCVTGGAGYIGSWLIMRLLERDYSVRATVRLDPERKRDISHLTNLPGALERLHIFNADLAKLTSFDEAIDGCVGVFHVAYPINIEENEADDATVKTLVDGSLDILRACLKSKTVKRVVYTSTAAAVLANKTGLQEMDENSWSDIEFCRNYKIQASSYIIPKTLIEQEVLKFGEENGLDVVSIIPPMVVGPFTCPHLPGSISLSLAMLLGTYSTLINMFMRNSLLRSEFL</sequence>
<accession>A0A4Y7KK62</accession>
<dbReference type="InterPro" id="IPR001509">
    <property type="entry name" value="Epimerase_deHydtase"/>
</dbReference>
<dbReference type="GO" id="GO:0016616">
    <property type="term" value="F:oxidoreductase activity, acting on the CH-OH group of donors, NAD or NADP as acceptor"/>
    <property type="evidence" value="ECO:0007669"/>
    <property type="project" value="TreeGrafter"/>
</dbReference>
<protein>
    <recommendedName>
        <fullName evidence="2">NAD-dependent epimerase/dehydratase domain-containing protein</fullName>
    </recommendedName>
</protein>
<evidence type="ECO:0000259" key="2">
    <source>
        <dbReference type="Pfam" id="PF01370"/>
    </source>
</evidence>
<dbReference type="PANTHER" id="PTHR10366:SF563">
    <property type="entry name" value="CINNAMOYL-COA REDUCTASE 16"/>
    <property type="match status" value="1"/>
</dbReference>
<organism evidence="3 4">
    <name type="scientific">Papaver somniferum</name>
    <name type="common">Opium poppy</name>
    <dbReference type="NCBI Taxonomy" id="3469"/>
    <lineage>
        <taxon>Eukaryota</taxon>
        <taxon>Viridiplantae</taxon>
        <taxon>Streptophyta</taxon>
        <taxon>Embryophyta</taxon>
        <taxon>Tracheophyta</taxon>
        <taxon>Spermatophyta</taxon>
        <taxon>Magnoliopsida</taxon>
        <taxon>Ranunculales</taxon>
        <taxon>Papaveraceae</taxon>
        <taxon>Papaveroideae</taxon>
        <taxon>Papaver</taxon>
    </lineage>
</organism>
<dbReference type="Pfam" id="PF01370">
    <property type="entry name" value="Epimerase"/>
    <property type="match status" value="1"/>
</dbReference>
<keyword evidence="4" id="KW-1185">Reference proteome</keyword>